<comment type="caution">
    <text evidence="1">The sequence shown here is derived from an EMBL/GenBank/DDBJ whole genome shotgun (WGS) entry which is preliminary data.</text>
</comment>
<gene>
    <name evidence="1" type="ORF">GDO81_028109</name>
</gene>
<sequence length="112" mass="12158">MIFFHYGEYQGPAVNRSPSPSARTSTVTYNRGTCAAAGVIITDITTGDGIQGNLLQSSIYCRCLLFPSIIETDNGNPHVTLTTCGWRGPLKKDRRVGVSCSPGNCAYRYLVH</sequence>
<accession>A0AAV6YDL7</accession>
<protein>
    <submittedName>
        <fullName evidence="1">Uncharacterized protein</fullName>
    </submittedName>
</protein>
<keyword evidence="2" id="KW-1185">Reference proteome</keyword>
<evidence type="ECO:0000313" key="2">
    <source>
        <dbReference type="Proteomes" id="UP000824782"/>
    </source>
</evidence>
<dbReference type="AlphaFoldDB" id="A0AAV6YDL7"/>
<proteinExistence type="predicted"/>
<dbReference type="Proteomes" id="UP000824782">
    <property type="component" value="Unassembled WGS sequence"/>
</dbReference>
<name>A0AAV6YDL7_ENGPU</name>
<reference evidence="1" key="1">
    <citation type="thesis" date="2020" institute="ProQuest LLC" country="789 East Eisenhower Parkway, Ann Arbor, MI, USA">
        <title>Comparative Genomics and Chromosome Evolution.</title>
        <authorList>
            <person name="Mudd A.B."/>
        </authorList>
    </citation>
    <scope>NUCLEOTIDE SEQUENCE</scope>
    <source>
        <strain evidence="1">237g6f4</strain>
        <tissue evidence="1">Blood</tissue>
    </source>
</reference>
<organism evidence="1 2">
    <name type="scientific">Engystomops pustulosus</name>
    <name type="common">Tungara frog</name>
    <name type="synonym">Physalaemus pustulosus</name>
    <dbReference type="NCBI Taxonomy" id="76066"/>
    <lineage>
        <taxon>Eukaryota</taxon>
        <taxon>Metazoa</taxon>
        <taxon>Chordata</taxon>
        <taxon>Craniata</taxon>
        <taxon>Vertebrata</taxon>
        <taxon>Euteleostomi</taxon>
        <taxon>Amphibia</taxon>
        <taxon>Batrachia</taxon>
        <taxon>Anura</taxon>
        <taxon>Neobatrachia</taxon>
        <taxon>Hyloidea</taxon>
        <taxon>Leptodactylidae</taxon>
        <taxon>Leiuperinae</taxon>
        <taxon>Engystomops</taxon>
    </lineage>
</organism>
<evidence type="ECO:0000313" key="1">
    <source>
        <dbReference type="EMBL" id="KAG8535639.1"/>
    </source>
</evidence>
<dbReference type="EMBL" id="WNYA01061516">
    <property type="protein sequence ID" value="KAG8535639.1"/>
    <property type="molecule type" value="Genomic_DNA"/>
</dbReference>